<accession>A0A7G5IM64</accession>
<evidence type="ECO:0000256" key="8">
    <source>
        <dbReference type="ARBA" id="ARBA00022842"/>
    </source>
</evidence>
<evidence type="ECO:0000256" key="11">
    <source>
        <dbReference type="RuleBase" id="RU003783"/>
    </source>
</evidence>
<dbReference type="PANTHER" id="PTHR11088:SF60">
    <property type="entry name" value="TRNA DIMETHYLALLYLTRANSFERASE"/>
    <property type="match status" value="1"/>
</dbReference>
<dbReference type="PANTHER" id="PTHR11088">
    <property type="entry name" value="TRNA DIMETHYLALLYLTRANSFERASE"/>
    <property type="match status" value="1"/>
</dbReference>
<dbReference type="KEGG" id="sand:H3309_00100"/>
<evidence type="ECO:0000256" key="3">
    <source>
        <dbReference type="ARBA" id="ARBA00005842"/>
    </source>
</evidence>
<comment type="cofactor">
    <cofactor evidence="1 10">
        <name>Mg(2+)</name>
        <dbReference type="ChEBI" id="CHEBI:18420"/>
    </cofactor>
</comment>
<proteinExistence type="inferred from homology"/>
<dbReference type="GO" id="GO:0006400">
    <property type="term" value="P:tRNA modification"/>
    <property type="evidence" value="ECO:0007669"/>
    <property type="project" value="TreeGrafter"/>
</dbReference>
<dbReference type="InterPro" id="IPR018022">
    <property type="entry name" value="IPT"/>
</dbReference>
<dbReference type="NCBIfam" id="TIGR00174">
    <property type="entry name" value="miaA"/>
    <property type="match status" value="1"/>
</dbReference>
<reference evidence="14 15" key="1">
    <citation type="submission" date="2020-07" db="EMBL/GenBank/DDBJ databases">
        <title>Complete genome sequence for Sandaracinobacter sp. M6.</title>
        <authorList>
            <person name="Tang Y."/>
            <person name="Liu Q."/>
            <person name="Guo Z."/>
            <person name="Lei P."/>
            <person name="Huang B."/>
        </authorList>
    </citation>
    <scope>NUCLEOTIDE SEQUENCE [LARGE SCALE GENOMIC DNA]</scope>
    <source>
        <strain evidence="14 15">M6</strain>
    </source>
</reference>
<dbReference type="EC" id="2.5.1.75" evidence="10"/>
<dbReference type="Gene3D" id="1.10.20.140">
    <property type="match status" value="1"/>
</dbReference>
<keyword evidence="6 10" id="KW-0547">Nucleotide-binding</keyword>
<dbReference type="SUPFAM" id="SSF52540">
    <property type="entry name" value="P-loop containing nucleoside triphosphate hydrolases"/>
    <property type="match status" value="1"/>
</dbReference>
<keyword evidence="4 10" id="KW-0808">Transferase</keyword>
<evidence type="ECO:0000256" key="5">
    <source>
        <dbReference type="ARBA" id="ARBA00022694"/>
    </source>
</evidence>
<feature type="site" description="Interaction with substrate tRNA" evidence="10">
    <location>
        <position position="122"/>
    </location>
</feature>
<dbReference type="Gene3D" id="3.40.50.300">
    <property type="entry name" value="P-loop containing nucleotide triphosphate hydrolases"/>
    <property type="match status" value="1"/>
</dbReference>
<evidence type="ECO:0000313" key="14">
    <source>
        <dbReference type="EMBL" id="QMW24456.1"/>
    </source>
</evidence>
<keyword evidence="8 10" id="KW-0460">Magnesium</keyword>
<dbReference type="GO" id="GO:0005524">
    <property type="term" value="F:ATP binding"/>
    <property type="evidence" value="ECO:0007669"/>
    <property type="project" value="UniProtKB-UniRule"/>
</dbReference>
<comment type="similarity">
    <text evidence="3 10 13">Belongs to the IPP transferase family.</text>
</comment>
<dbReference type="HAMAP" id="MF_00185">
    <property type="entry name" value="IPP_trans"/>
    <property type="match status" value="1"/>
</dbReference>
<dbReference type="GO" id="GO:0052381">
    <property type="term" value="F:tRNA dimethylallyltransferase activity"/>
    <property type="evidence" value="ECO:0007669"/>
    <property type="project" value="UniProtKB-UniRule"/>
</dbReference>
<keyword evidence="5 10" id="KW-0819">tRNA processing</keyword>
<comment type="subunit">
    <text evidence="10">Monomer.</text>
</comment>
<evidence type="ECO:0000256" key="9">
    <source>
        <dbReference type="ARBA" id="ARBA00049563"/>
    </source>
</evidence>
<dbReference type="Proteomes" id="UP000515292">
    <property type="component" value="Chromosome"/>
</dbReference>
<sequence length="298" mass="31443">MPPLCVIAGATASGKSAFALALAARENGIIINADASQLYADLRIISARPSPADEAAVPHRLFGTVDAADAIGAARWAELARAEIDAAWAAGQLPILVGGTGLYLRTLLDGVAPVPAIDPAVRAIVRALPTADVRAALETEDPAMAARLHPHDSQRNARALEVMRGTGRSLLVWQSQPGNGLAPRVALRPLVIDRSRAELHARADARVDAMWAAGALAEAAALATRALDPALPAMRAIGVPELLAHRRGETHAATARAAWKLATRQYIKRQSTWLRNQCGTWPRLEPQAPGQPAICGLH</sequence>
<evidence type="ECO:0000256" key="12">
    <source>
        <dbReference type="RuleBase" id="RU003784"/>
    </source>
</evidence>
<gene>
    <name evidence="10 14" type="primary">miaA</name>
    <name evidence="14" type="ORF">H3309_00100</name>
</gene>
<name>A0A7G5IM64_9SPHN</name>
<dbReference type="AlphaFoldDB" id="A0A7G5IM64"/>
<feature type="region of interest" description="Interaction with substrate tRNA" evidence="10">
    <location>
        <begin position="154"/>
        <end position="158"/>
    </location>
</feature>
<evidence type="ECO:0000256" key="2">
    <source>
        <dbReference type="ARBA" id="ARBA00003213"/>
    </source>
</evidence>
<feature type="site" description="Interaction with substrate tRNA" evidence="10">
    <location>
        <position position="100"/>
    </location>
</feature>
<evidence type="ECO:0000256" key="10">
    <source>
        <dbReference type="HAMAP-Rule" id="MF_00185"/>
    </source>
</evidence>
<comment type="caution">
    <text evidence="10">Lacks conserved residue(s) required for the propagation of feature annotation.</text>
</comment>
<protein>
    <recommendedName>
        <fullName evidence="10">tRNA dimethylallyltransferase</fullName>
        <ecNumber evidence="10">2.5.1.75</ecNumber>
    </recommendedName>
    <alternativeName>
        <fullName evidence="10">Dimethylallyl diphosphate:tRNA dimethylallyltransferase</fullName>
        <shortName evidence="10">DMAPP:tRNA dimethylallyltransferase</shortName>
        <shortName evidence="10">DMATase</shortName>
    </alternativeName>
    <alternativeName>
        <fullName evidence="10">Isopentenyl-diphosphate:tRNA isopentenyltransferase</fullName>
        <shortName evidence="10">IPP transferase</shortName>
        <shortName evidence="10">IPPT</shortName>
        <shortName evidence="10">IPTase</shortName>
    </alternativeName>
</protein>
<keyword evidence="15" id="KW-1185">Reference proteome</keyword>
<evidence type="ECO:0000256" key="4">
    <source>
        <dbReference type="ARBA" id="ARBA00022679"/>
    </source>
</evidence>
<comment type="catalytic activity">
    <reaction evidence="9 10 11">
        <text>adenosine(37) in tRNA + dimethylallyl diphosphate = N(6)-dimethylallyladenosine(37) in tRNA + diphosphate</text>
        <dbReference type="Rhea" id="RHEA:26482"/>
        <dbReference type="Rhea" id="RHEA-COMP:10162"/>
        <dbReference type="Rhea" id="RHEA-COMP:10375"/>
        <dbReference type="ChEBI" id="CHEBI:33019"/>
        <dbReference type="ChEBI" id="CHEBI:57623"/>
        <dbReference type="ChEBI" id="CHEBI:74411"/>
        <dbReference type="ChEBI" id="CHEBI:74415"/>
        <dbReference type="EC" id="2.5.1.75"/>
    </reaction>
</comment>
<dbReference type="EMBL" id="CP059851">
    <property type="protein sequence ID" value="QMW24456.1"/>
    <property type="molecule type" value="Genomic_DNA"/>
</dbReference>
<keyword evidence="7 10" id="KW-0067">ATP-binding</keyword>
<dbReference type="InterPro" id="IPR039657">
    <property type="entry name" value="Dimethylallyltransferase"/>
</dbReference>
<feature type="binding site" evidence="10">
    <location>
        <begin position="11"/>
        <end position="16"/>
    </location>
    <ligand>
        <name>substrate</name>
    </ligand>
</feature>
<organism evidence="14 15">
    <name type="scientific">Sandaracinobacteroides saxicola</name>
    <dbReference type="NCBI Taxonomy" id="2759707"/>
    <lineage>
        <taxon>Bacteria</taxon>
        <taxon>Pseudomonadati</taxon>
        <taxon>Pseudomonadota</taxon>
        <taxon>Alphaproteobacteria</taxon>
        <taxon>Sphingomonadales</taxon>
        <taxon>Sphingosinicellaceae</taxon>
        <taxon>Sandaracinobacteroides</taxon>
    </lineage>
</organism>
<evidence type="ECO:0000256" key="13">
    <source>
        <dbReference type="RuleBase" id="RU003785"/>
    </source>
</evidence>
<evidence type="ECO:0000256" key="7">
    <source>
        <dbReference type="ARBA" id="ARBA00022840"/>
    </source>
</evidence>
<evidence type="ECO:0000313" key="15">
    <source>
        <dbReference type="Proteomes" id="UP000515292"/>
    </source>
</evidence>
<evidence type="ECO:0000256" key="6">
    <source>
        <dbReference type="ARBA" id="ARBA00022741"/>
    </source>
</evidence>
<feature type="binding site" evidence="10">
    <location>
        <begin position="9"/>
        <end position="16"/>
    </location>
    <ligand>
        <name>ATP</name>
        <dbReference type="ChEBI" id="CHEBI:30616"/>
    </ligand>
</feature>
<evidence type="ECO:0000256" key="1">
    <source>
        <dbReference type="ARBA" id="ARBA00001946"/>
    </source>
</evidence>
<dbReference type="Pfam" id="PF01715">
    <property type="entry name" value="IPPT"/>
    <property type="match status" value="1"/>
</dbReference>
<dbReference type="InterPro" id="IPR027417">
    <property type="entry name" value="P-loop_NTPase"/>
</dbReference>
<comment type="function">
    <text evidence="2 10 12">Catalyzes the transfer of a dimethylallyl group onto the adenine at position 37 in tRNAs that read codons beginning with uridine, leading to the formation of N6-(dimethylallyl)adenosine (i(6)A).</text>
</comment>